<evidence type="ECO:0000256" key="3">
    <source>
        <dbReference type="ARBA" id="ARBA00022448"/>
    </source>
</evidence>
<evidence type="ECO:0000313" key="9">
    <source>
        <dbReference type="EMBL" id="SSX22455.1"/>
    </source>
</evidence>
<keyword evidence="6 8" id="KW-0472">Membrane</keyword>
<dbReference type="EMBL" id="UFQT01000257">
    <property type="protein sequence ID" value="SSX22455.1"/>
    <property type="molecule type" value="Genomic_DNA"/>
</dbReference>
<evidence type="ECO:0000256" key="5">
    <source>
        <dbReference type="ARBA" id="ARBA00022989"/>
    </source>
</evidence>
<sequence length="331" mass="37673">MIRVVNMRNKEWTCCFGLHVRTATILIGVWHLFLNVLALGFLAVIVRNPDMLNDLQNNYDDPFEAIEPPLPTPLSVDRRQQYAYRDHSLNYHNIDMSGLVCLCMIAITLMLIYGTIKGKPSHLLPFFCLQLFDFAITTLTAAGYLCYIRSIHRVIAESHRLPWREELLKLSPQTLSIVVLLSFIIIVFLKAYAIGIIWRCYKFLTMRQHNLRSMLPYIIPDVSNLRQDRDYNSLLPDYEEALKQVPPPSYSVAVANGYGATVILPPDNVASSSQNGVETDLTPPPAYSSLQRTSDIVEEPKLETRMNELTHTDQSATAEIQTNSDNKKNEN</sequence>
<evidence type="ECO:0000256" key="8">
    <source>
        <dbReference type="SAM" id="Phobius"/>
    </source>
</evidence>
<keyword evidence="5 8" id="KW-1133">Transmembrane helix</keyword>
<dbReference type="PANTHER" id="PTHR12479">
    <property type="entry name" value="LYSOSOMAL-ASSOCIATED TRANSMEMBRANE PROTEIN"/>
    <property type="match status" value="1"/>
</dbReference>
<dbReference type="Pfam" id="PF03821">
    <property type="entry name" value="Mtp"/>
    <property type="match status" value="1"/>
</dbReference>
<protein>
    <submittedName>
        <fullName evidence="9">CSON006829 protein</fullName>
    </submittedName>
</protein>
<comment type="subcellular location">
    <subcellularLocation>
        <location evidence="1">Endomembrane system</location>
        <topology evidence="1">Multi-pass membrane protein</topology>
    </subcellularLocation>
</comment>
<keyword evidence="4 8" id="KW-0812">Transmembrane</keyword>
<accession>A0A336LX09</accession>
<name>A0A336LX09_CULSO</name>
<dbReference type="PANTHER" id="PTHR12479:SF10">
    <property type="entry name" value="LYSOSOMAL-ASSOCIATED TRANSMEMBRANE PROTEIN"/>
    <property type="match status" value="1"/>
</dbReference>
<dbReference type="GO" id="GO:0005765">
    <property type="term" value="C:lysosomal membrane"/>
    <property type="evidence" value="ECO:0007669"/>
    <property type="project" value="TreeGrafter"/>
</dbReference>
<dbReference type="InterPro" id="IPR051115">
    <property type="entry name" value="LAPTM_transporter"/>
</dbReference>
<comment type="similarity">
    <text evidence="2">Belongs to the LAPTM4/LAPTM5 transporter family.</text>
</comment>
<reference evidence="9" key="1">
    <citation type="submission" date="2018-07" db="EMBL/GenBank/DDBJ databases">
        <authorList>
            <person name="Quirk P.G."/>
            <person name="Krulwich T.A."/>
        </authorList>
    </citation>
    <scope>NUCLEOTIDE SEQUENCE</scope>
</reference>
<gene>
    <name evidence="9" type="primary">CSON006829</name>
</gene>
<organism evidence="9">
    <name type="scientific">Culicoides sonorensis</name>
    <name type="common">Biting midge</name>
    <dbReference type="NCBI Taxonomy" id="179676"/>
    <lineage>
        <taxon>Eukaryota</taxon>
        <taxon>Metazoa</taxon>
        <taxon>Ecdysozoa</taxon>
        <taxon>Arthropoda</taxon>
        <taxon>Hexapoda</taxon>
        <taxon>Insecta</taxon>
        <taxon>Pterygota</taxon>
        <taxon>Neoptera</taxon>
        <taxon>Endopterygota</taxon>
        <taxon>Diptera</taxon>
        <taxon>Nematocera</taxon>
        <taxon>Chironomoidea</taxon>
        <taxon>Ceratopogonidae</taxon>
        <taxon>Ceratopogoninae</taxon>
        <taxon>Culicoides</taxon>
        <taxon>Monoculicoides</taxon>
    </lineage>
</organism>
<proteinExistence type="inferred from homology"/>
<dbReference type="VEuPathDB" id="VectorBase:CSON006829"/>
<evidence type="ECO:0000256" key="1">
    <source>
        <dbReference type="ARBA" id="ARBA00004127"/>
    </source>
</evidence>
<feature type="compositionally biased region" description="Polar residues" evidence="7">
    <location>
        <begin position="312"/>
        <end position="324"/>
    </location>
</feature>
<dbReference type="AlphaFoldDB" id="A0A336LX09"/>
<evidence type="ECO:0000256" key="2">
    <source>
        <dbReference type="ARBA" id="ARBA00010076"/>
    </source>
</evidence>
<feature type="region of interest" description="Disordered" evidence="7">
    <location>
        <begin position="271"/>
        <end position="331"/>
    </location>
</feature>
<evidence type="ECO:0000256" key="4">
    <source>
        <dbReference type="ARBA" id="ARBA00022692"/>
    </source>
</evidence>
<evidence type="ECO:0000256" key="6">
    <source>
        <dbReference type="ARBA" id="ARBA00023136"/>
    </source>
</evidence>
<dbReference type="OMA" id="NCYKYII"/>
<keyword evidence="3" id="KW-0813">Transport</keyword>
<feature type="transmembrane region" description="Helical" evidence="8">
    <location>
        <begin position="25"/>
        <end position="46"/>
    </location>
</feature>
<feature type="compositionally biased region" description="Basic and acidic residues" evidence="7">
    <location>
        <begin position="298"/>
        <end position="311"/>
    </location>
</feature>
<dbReference type="InterPro" id="IPR004687">
    <property type="entry name" value="LAPTM4/5"/>
</dbReference>
<dbReference type="GO" id="GO:0012505">
    <property type="term" value="C:endomembrane system"/>
    <property type="evidence" value="ECO:0007669"/>
    <property type="project" value="UniProtKB-SubCell"/>
</dbReference>
<feature type="transmembrane region" description="Helical" evidence="8">
    <location>
        <begin position="175"/>
        <end position="198"/>
    </location>
</feature>
<evidence type="ECO:0000256" key="7">
    <source>
        <dbReference type="SAM" id="MobiDB-lite"/>
    </source>
</evidence>
<feature type="transmembrane region" description="Helical" evidence="8">
    <location>
        <begin position="123"/>
        <end position="145"/>
    </location>
</feature>
<feature type="transmembrane region" description="Helical" evidence="8">
    <location>
        <begin position="96"/>
        <end position="116"/>
    </location>
</feature>